<organism evidence="1">
    <name type="scientific">candidate division WOR-3 bacterium</name>
    <dbReference type="NCBI Taxonomy" id="2052148"/>
    <lineage>
        <taxon>Bacteria</taxon>
        <taxon>Bacteria division WOR-3</taxon>
    </lineage>
</organism>
<accession>A0A7C6A930</accession>
<comment type="caution">
    <text evidence="1">The sequence shown here is derived from an EMBL/GenBank/DDBJ whole genome shotgun (WGS) entry which is preliminary data.</text>
</comment>
<reference evidence="1" key="1">
    <citation type="journal article" date="2020" name="mSystems">
        <title>Genome- and Community-Level Interaction Insights into Carbon Utilization and Element Cycling Functions of Hydrothermarchaeota in Hydrothermal Sediment.</title>
        <authorList>
            <person name="Zhou Z."/>
            <person name="Liu Y."/>
            <person name="Xu W."/>
            <person name="Pan J."/>
            <person name="Luo Z.H."/>
            <person name="Li M."/>
        </authorList>
    </citation>
    <scope>NUCLEOTIDE SEQUENCE [LARGE SCALE GENOMIC DNA]</scope>
    <source>
        <strain evidence="1">SpSt-876</strain>
    </source>
</reference>
<dbReference type="AlphaFoldDB" id="A0A7C6A930"/>
<evidence type="ECO:0008006" key="2">
    <source>
        <dbReference type="Google" id="ProtNLM"/>
    </source>
</evidence>
<dbReference type="SUPFAM" id="SSF50974">
    <property type="entry name" value="Nitrous oxide reductase, N-terminal domain"/>
    <property type="match status" value="1"/>
</dbReference>
<dbReference type="EMBL" id="DTLI01000035">
    <property type="protein sequence ID" value="HHS51544.1"/>
    <property type="molecule type" value="Genomic_DNA"/>
</dbReference>
<dbReference type="InterPro" id="IPR015943">
    <property type="entry name" value="WD40/YVTN_repeat-like_dom_sf"/>
</dbReference>
<dbReference type="Gene3D" id="2.130.10.10">
    <property type="entry name" value="YVTN repeat-like/Quinoprotein amine dehydrogenase"/>
    <property type="match status" value="1"/>
</dbReference>
<gene>
    <name evidence="1" type="ORF">ENW73_01580</name>
</gene>
<protein>
    <recommendedName>
        <fullName evidence="2">YncE family protein</fullName>
    </recommendedName>
</protein>
<name>A0A7C6A930_UNCW3</name>
<dbReference type="InterPro" id="IPR011045">
    <property type="entry name" value="N2O_reductase_N"/>
</dbReference>
<sequence length="160" mass="17659">MTNNTIYVGGEEGDCVIAIDGATNSVITTIGVGNSPTAFTYNPQQNRIYVANYSSSSISVIRDVTGIEENSETLSAYRQPFEIYPNPAKSVIRVRWSRDFSPVGKIPDSGTPFGQSALGGLKIFDVSGKLIRVRLNRHRPRNKNTAQRNKTRYLFLTIGK</sequence>
<dbReference type="NCBIfam" id="TIGR02276">
    <property type="entry name" value="beta_rpt_yvtn"/>
    <property type="match status" value="1"/>
</dbReference>
<dbReference type="InterPro" id="IPR011964">
    <property type="entry name" value="YVTN_b-propeller_repeat"/>
</dbReference>
<evidence type="ECO:0000313" key="1">
    <source>
        <dbReference type="EMBL" id="HHS51544.1"/>
    </source>
</evidence>
<proteinExistence type="predicted"/>